<dbReference type="OrthoDB" id="2430413at2759"/>
<dbReference type="Proteomes" id="UP000789739">
    <property type="component" value="Unassembled WGS sequence"/>
</dbReference>
<dbReference type="EMBL" id="CAJVPI010002865">
    <property type="protein sequence ID" value="CAG8650611.1"/>
    <property type="molecule type" value="Genomic_DNA"/>
</dbReference>
<accession>A0A9N9DSG8</accession>
<comment type="caution">
    <text evidence="1">The sequence shown here is derived from an EMBL/GenBank/DDBJ whole genome shotgun (WGS) entry which is preliminary data.</text>
</comment>
<reference evidence="1" key="1">
    <citation type="submission" date="2021-06" db="EMBL/GenBank/DDBJ databases">
        <authorList>
            <person name="Kallberg Y."/>
            <person name="Tangrot J."/>
            <person name="Rosling A."/>
        </authorList>
    </citation>
    <scope>NUCLEOTIDE SEQUENCE</scope>
    <source>
        <strain evidence="1">BR232B</strain>
    </source>
</reference>
<proteinExistence type="predicted"/>
<evidence type="ECO:0000313" key="1">
    <source>
        <dbReference type="EMBL" id="CAG8650611.1"/>
    </source>
</evidence>
<evidence type="ECO:0000313" key="2">
    <source>
        <dbReference type="Proteomes" id="UP000789739"/>
    </source>
</evidence>
<feature type="non-terminal residue" evidence="1">
    <location>
        <position position="182"/>
    </location>
</feature>
<sequence length="182" mass="20754">MVDATSGSQNTNDSMDISPALSTAYFPSLPQYSSLPEKRVSEFTSKSSSKKVKKHVSKEDSPILKKLIEELTSTIPENSKKAIEVNESTNNFLYHYNKIMQTESKASREVIESYFNFGEAMKKRFDYYKNLKHGDRACLALVNDEIRKQLPDNITNDALKKRKERAGKIYGLFVSIGKEKIR</sequence>
<dbReference type="AlphaFoldDB" id="A0A9N9DSG8"/>
<name>A0A9N9DSG8_9GLOM</name>
<keyword evidence="2" id="KW-1185">Reference proteome</keyword>
<organism evidence="1 2">
    <name type="scientific">Paraglomus brasilianum</name>
    <dbReference type="NCBI Taxonomy" id="144538"/>
    <lineage>
        <taxon>Eukaryota</taxon>
        <taxon>Fungi</taxon>
        <taxon>Fungi incertae sedis</taxon>
        <taxon>Mucoromycota</taxon>
        <taxon>Glomeromycotina</taxon>
        <taxon>Glomeromycetes</taxon>
        <taxon>Paraglomerales</taxon>
        <taxon>Paraglomeraceae</taxon>
        <taxon>Paraglomus</taxon>
    </lineage>
</organism>
<gene>
    <name evidence="1" type="ORF">PBRASI_LOCUS10247</name>
</gene>
<protein>
    <submittedName>
        <fullName evidence="1">7601_t:CDS:1</fullName>
    </submittedName>
</protein>